<feature type="domain" description="Glycosyl transferase family 1" evidence="1">
    <location>
        <begin position="165"/>
        <end position="355"/>
    </location>
</feature>
<name>A0A5M8QUS4_9BACT</name>
<reference evidence="3 4" key="1">
    <citation type="submission" date="2019-05" db="EMBL/GenBank/DDBJ databases">
        <authorList>
            <person name="Qu J.-H."/>
        </authorList>
    </citation>
    <scope>NUCLEOTIDE SEQUENCE [LARGE SCALE GENOMIC DNA]</scope>
    <source>
        <strain evidence="3 4">NS28</strain>
    </source>
</reference>
<dbReference type="OrthoDB" id="9792322at2"/>
<dbReference type="Pfam" id="PF00534">
    <property type="entry name" value="Glycos_transf_1"/>
    <property type="match status" value="1"/>
</dbReference>
<dbReference type="EMBL" id="VBSN01000049">
    <property type="protein sequence ID" value="KAA6438386.1"/>
    <property type="molecule type" value="Genomic_DNA"/>
</dbReference>
<protein>
    <submittedName>
        <fullName evidence="3">Glycosyltransferase family 4 protein</fullName>
    </submittedName>
</protein>
<dbReference type="Gene3D" id="3.40.50.2000">
    <property type="entry name" value="Glycogen Phosphorylase B"/>
    <property type="match status" value="2"/>
</dbReference>
<dbReference type="PANTHER" id="PTHR45947:SF13">
    <property type="entry name" value="TRANSFERASE"/>
    <property type="match status" value="1"/>
</dbReference>
<sequence length="391" mass="43836">MEILFVSHKFPPSVGGMEKQSFELVNGMKQFATVHSIVYSGQESRAVFFFSLERRILETLRKFPSISVIHFNDALIASFCLRHKSYNHLFRAVTVHGLDVVFPSAIYQKFILPAFNRFDLIIAVSQACASACIARGIAPEKVAVIPNGADHSLLNTKQNENFHETFRQEYGIDLDGKTILTALGRPVKRKGFSWFIQHVLPQLKGNFVFLLIGPFEKTRSWSDRLFYCLPEIVRSKVELFLGYPSDENRIRNLLHRKTDSKVFHLGKLSHEGLHQVLAATDAFVMPNIRVAGDMEGFGLVCLEASLCGAWVFASRIDGIPDAVHHSKNGTLINPGNAPDWAAALNAFISDPAGFNSQSQTARTYTAENFGWTKMVECYLKFFQDLNSGQKG</sequence>
<dbReference type="GO" id="GO:0016757">
    <property type="term" value="F:glycosyltransferase activity"/>
    <property type="evidence" value="ECO:0007669"/>
    <property type="project" value="InterPro"/>
</dbReference>
<feature type="domain" description="Glycosyltransferase subfamily 4-like N-terminal" evidence="2">
    <location>
        <begin position="35"/>
        <end position="152"/>
    </location>
</feature>
<dbReference type="Proteomes" id="UP000323994">
    <property type="component" value="Unassembled WGS sequence"/>
</dbReference>
<proteinExistence type="predicted"/>
<keyword evidence="3" id="KW-0808">Transferase</keyword>
<dbReference type="InterPro" id="IPR050194">
    <property type="entry name" value="Glycosyltransferase_grp1"/>
</dbReference>
<dbReference type="CDD" id="cd03801">
    <property type="entry name" value="GT4_PimA-like"/>
    <property type="match status" value="1"/>
</dbReference>
<keyword evidence="4" id="KW-1185">Reference proteome</keyword>
<dbReference type="Pfam" id="PF13439">
    <property type="entry name" value="Glyco_transf_4"/>
    <property type="match status" value="1"/>
</dbReference>
<dbReference type="InterPro" id="IPR001296">
    <property type="entry name" value="Glyco_trans_1"/>
</dbReference>
<gene>
    <name evidence="3" type="ORF">FEM33_16990</name>
</gene>
<dbReference type="SUPFAM" id="SSF53756">
    <property type="entry name" value="UDP-Glycosyltransferase/glycogen phosphorylase"/>
    <property type="match status" value="1"/>
</dbReference>
<accession>A0A5M8QUS4</accession>
<evidence type="ECO:0000313" key="4">
    <source>
        <dbReference type="Proteomes" id="UP000323994"/>
    </source>
</evidence>
<dbReference type="AlphaFoldDB" id="A0A5M8QUS4"/>
<dbReference type="InterPro" id="IPR028098">
    <property type="entry name" value="Glyco_trans_4-like_N"/>
</dbReference>
<dbReference type="RefSeq" id="WP_139013189.1">
    <property type="nucleotide sequence ID" value="NZ_VBSN01000049.1"/>
</dbReference>
<evidence type="ECO:0000259" key="2">
    <source>
        <dbReference type="Pfam" id="PF13439"/>
    </source>
</evidence>
<comment type="caution">
    <text evidence="3">The sequence shown here is derived from an EMBL/GenBank/DDBJ whole genome shotgun (WGS) entry which is preliminary data.</text>
</comment>
<organism evidence="3 4">
    <name type="scientific">Dyadobacter flavalbus</name>
    <dbReference type="NCBI Taxonomy" id="2579942"/>
    <lineage>
        <taxon>Bacteria</taxon>
        <taxon>Pseudomonadati</taxon>
        <taxon>Bacteroidota</taxon>
        <taxon>Cytophagia</taxon>
        <taxon>Cytophagales</taxon>
        <taxon>Spirosomataceae</taxon>
        <taxon>Dyadobacter</taxon>
    </lineage>
</organism>
<evidence type="ECO:0000313" key="3">
    <source>
        <dbReference type="EMBL" id="KAA6438386.1"/>
    </source>
</evidence>
<evidence type="ECO:0000259" key="1">
    <source>
        <dbReference type="Pfam" id="PF00534"/>
    </source>
</evidence>
<dbReference type="PANTHER" id="PTHR45947">
    <property type="entry name" value="SULFOQUINOVOSYL TRANSFERASE SQD2"/>
    <property type="match status" value="1"/>
</dbReference>